<gene>
    <name evidence="1" type="ORF">F4820DRAFT_465545</name>
</gene>
<dbReference type="Proteomes" id="UP001497700">
    <property type="component" value="Unassembled WGS sequence"/>
</dbReference>
<organism evidence="1 2">
    <name type="scientific">Hypoxylon rubiginosum</name>
    <dbReference type="NCBI Taxonomy" id="110542"/>
    <lineage>
        <taxon>Eukaryota</taxon>
        <taxon>Fungi</taxon>
        <taxon>Dikarya</taxon>
        <taxon>Ascomycota</taxon>
        <taxon>Pezizomycotina</taxon>
        <taxon>Sordariomycetes</taxon>
        <taxon>Xylariomycetidae</taxon>
        <taxon>Xylariales</taxon>
        <taxon>Hypoxylaceae</taxon>
        <taxon>Hypoxylon</taxon>
    </lineage>
</organism>
<name>A0ACB9YNI0_9PEZI</name>
<proteinExistence type="predicted"/>
<evidence type="ECO:0000313" key="2">
    <source>
        <dbReference type="Proteomes" id="UP001497700"/>
    </source>
</evidence>
<sequence length="328" mass="36041">MAPPEGFIRVEEDDDVTMIDRDGAVNEAGEDNEVDHSKQPALDGIAGVVLLSGKFRCGEISTDRRICGSLIQNHKANIKRHRDNLHDPDSDYIKGQDSSVKHGCSICHRWLKNLNSLKSHQRDYHGIGGRPRRTGLRDPVANEPPSLGHFNEFHIPRNTPAQFGEATRRHNPADLMLPRALVANEPPNLGNANEPFGPSNVNEPSNLGRFIEFNILRNTFTQFGEVVRRCNPADLMLPRAPVANEPPVLSNSLAPLGAAARFLSPACHIIMAPDIAAHTQLPRVRSLFPEYLPNQLAPTTQPALSLLACASVDPRGHGNSEALSDMFR</sequence>
<protein>
    <submittedName>
        <fullName evidence="1">Uncharacterized protein</fullName>
    </submittedName>
</protein>
<dbReference type="EMBL" id="MU393580">
    <property type="protein sequence ID" value="KAI4860595.1"/>
    <property type="molecule type" value="Genomic_DNA"/>
</dbReference>
<accession>A0ACB9YNI0</accession>
<evidence type="ECO:0000313" key="1">
    <source>
        <dbReference type="EMBL" id="KAI4860595.1"/>
    </source>
</evidence>
<comment type="caution">
    <text evidence="1">The sequence shown here is derived from an EMBL/GenBank/DDBJ whole genome shotgun (WGS) entry which is preliminary data.</text>
</comment>
<keyword evidence="2" id="KW-1185">Reference proteome</keyword>
<reference evidence="1 2" key="1">
    <citation type="journal article" date="2022" name="New Phytol.">
        <title>Ecological generalism drives hyperdiversity of secondary metabolite gene clusters in xylarialean endophytes.</title>
        <authorList>
            <person name="Franco M.E.E."/>
            <person name="Wisecaver J.H."/>
            <person name="Arnold A.E."/>
            <person name="Ju Y.M."/>
            <person name="Slot J.C."/>
            <person name="Ahrendt S."/>
            <person name="Moore L.P."/>
            <person name="Eastman K.E."/>
            <person name="Scott K."/>
            <person name="Konkel Z."/>
            <person name="Mondo S.J."/>
            <person name="Kuo A."/>
            <person name="Hayes R.D."/>
            <person name="Haridas S."/>
            <person name="Andreopoulos B."/>
            <person name="Riley R."/>
            <person name="LaButti K."/>
            <person name="Pangilinan J."/>
            <person name="Lipzen A."/>
            <person name="Amirebrahimi M."/>
            <person name="Yan J."/>
            <person name="Adam C."/>
            <person name="Keymanesh K."/>
            <person name="Ng V."/>
            <person name="Louie K."/>
            <person name="Northen T."/>
            <person name="Drula E."/>
            <person name="Henrissat B."/>
            <person name="Hsieh H.M."/>
            <person name="Youens-Clark K."/>
            <person name="Lutzoni F."/>
            <person name="Miadlikowska J."/>
            <person name="Eastwood D.C."/>
            <person name="Hamelin R.C."/>
            <person name="Grigoriev I.V."/>
            <person name="U'Ren J.M."/>
        </authorList>
    </citation>
    <scope>NUCLEOTIDE SEQUENCE [LARGE SCALE GENOMIC DNA]</scope>
    <source>
        <strain evidence="1 2">CBS 119005</strain>
    </source>
</reference>